<feature type="compositionally biased region" description="Polar residues" evidence="1">
    <location>
        <begin position="34"/>
        <end position="49"/>
    </location>
</feature>
<dbReference type="HOGENOM" id="CLU_2743997_0_0_1"/>
<dbReference type="Gramene" id="OBART02G08280.1">
    <property type="protein sequence ID" value="OBART02G08280.1"/>
    <property type="gene ID" value="OBART02G08280"/>
</dbReference>
<evidence type="ECO:0000256" key="1">
    <source>
        <dbReference type="SAM" id="MobiDB-lite"/>
    </source>
</evidence>
<dbReference type="EnsemblPlants" id="OBART02G08280.1">
    <property type="protein sequence ID" value="OBART02G08280.1"/>
    <property type="gene ID" value="OBART02G08280"/>
</dbReference>
<evidence type="ECO:0000313" key="2">
    <source>
        <dbReference type="EnsemblPlants" id="OBART02G08280.1"/>
    </source>
</evidence>
<feature type="compositionally biased region" description="Basic and acidic residues" evidence="1">
    <location>
        <begin position="57"/>
        <end position="71"/>
    </location>
</feature>
<dbReference type="AlphaFoldDB" id="A0A0D3F2B1"/>
<organism evidence="2">
    <name type="scientific">Oryza barthii</name>
    <dbReference type="NCBI Taxonomy" id="65489"/>
    <lineage>
        <taxon>Eukaryota</taxon>
        <taxon>Viridiplantae</taxon>
        <taxon>Streptophyta</taxon>
        <taxon>Embryophyta</taxon>
        <taxon>Tracheophyta</taxon>
        <taxon>Spermatophyta</taxon>
        <taxon>Magnoliopsida</taxon>
        <taxon>Liliopsida</taxon>
        <taxon>Poales</taxon>
        <taxon>Poaceae</taxon>
        <taxon>BOP clade</taxon>
        <taxon>Oryzoideae</taxon>
        <taxon>Oryzeae</taxon>
        <taxon>Oryzinae</taxon>
        <taxon>Oryza</taxon>
    </lineage>
</organism>
<dbReference type="SMR" id="A0A0D3F2B1"/>
<dbReference type="Proteomes" id="UP000026960">
    <property type="component" value="Chromosome 2"/>
</dbReference>
<proteinExistence type="predicted"/>
<sequence length="71" mass="7286">MPLRAASFSTCRNTSSGCVAADCADDLAAPSGAGTDQYSAVMPENSSVTFGDDEADNGSHRSEGDEPEAKR</sequence>
<dbReference type="PaxDb" id="65489-OBART02G08280.1"/>
<reference evidence="2" key="2">
    <citation type="submission" date="2015-03" db="UniProtKB">
        <authorList>
            <consortium name="EnsemblPlants"/>
        </authorList>
    </citation>
    <scope>IDENTIFICATION</scope>
</reference>
<reference evidence="2" key="1">
    <citation type="journal article" date="2009" name="Rice">
        <title>De Novo Next Generation Sequencing of Plant Genomes.</title>
        <authorList>
            <person name="Rounsley S."/>
            <person name="Marri P.R."/>
            <person name="Yu Y."/>
            <person name="He R."/>
            <person name="Sisneros N."/>
            <person name="Goicoechea J.L."/>
            <person name="Lee S.J."/>
            <person name="Angelova A."/>
            <person name="Kudrna D."/>
            <person name="Luo M."/>
            <person name="Affourtit J."/>
            <person name="Desany B."/>
            <person name="Knight J."/>
            <person name="Niazi F."/>
            <person name="Egholm M."/>
            <person name="Wing R.A."/>
        </authorList>
    </citation>
    <scope>NUCLEOTIDE SEQUENCE [LARGE SCALE GENOMIC DNA]</scope>
    <source>
        <strain evidence="2">cv. IRGC 105608</strain>
    </source>
</reference>
<name>A0A0D3F2B1_9ORYZ</name>
<feature type="region of interest" description="Disordered" evidence="1">
    <location>
        <begin position="29"/>
        <end position="71"/>
    </location>
</feature>
<accession>A0A0D3F2B1</accession>
<evidence type="ECO:0000313" key="3">
    <source>
        <dbReference type="Proteomes" id="UP000026960"/>
    </source>
</evidence>
<keyword evidence="3" id="KW-1185">Reference proteome</keyword>
<protein>
    <submittedName>
        <fullName evidence="2">Uncharacterized protein</fullName>
    </submittedName>
</protein>